<dbReference type="AlphaFoldDB" id="A0A7T1T7A2"/>
<evidence type="ECO:0000259" key="2">
    <source>
        <dbReference type="Pfam" id="PF00931"/>
    </source>
</evidence>
<dbReference type="InterPro" id="IPR002182">
    <property type="entry name" value="NB-ARC"/>
</dbReference>
<reference evidence="4" key="1">
    <citation type="submission" date="2020-02" db="EMBL/GenBank/DDBJ databases">
        <title>Streptomyces sp. ASO4wet.</title>
        <authorList>
            <person name="Risdian C."/>
            <person name="Landwehr W."/>
            <person name="Schupp P."/>
            <person name="Wink J."/>
        </authorList>
    </citation>
    <scope>NUCLEOTIDE SEQUENCE [LARGE SCALE GENOMIC DNA]</scope>
    <source>
        <strain evidence="4">ASO4wet</strain>
    </source>
</reference>
<dbReference type="Pfam" id="PF13424">
    <property type="entry name" value="TPR_12"/>
    <property type="match status" value="3"/>
</dbReference>
<name>A0A7T1T7A2_9ACTN</name>
<dbReference type="Pfam" id="PF00931">
    <property type="entry name" value="NB-ARC"/>
    <property type="match status" value="1"/>
</dbReference>
<dbReference type="InterPro" id="IPR019734">
    <property type="entry name" value="TPR_rpt"/>
</dbReference>
<dbReference type="InterPro" id="IPR011990">
    <property type="entry name" value="TPR-like_helical_dom_sf"/>
</dbReference>
<organism evidence="3 4">
    <name type="scientific">Streptomyces bathyalis</name>
    <dbReference type="NCBI Taxonomy" id="2710756"/>
    <lineage>
        <taxon>Bacteria</taxon>
        <taxon>Bacillati</taxon>
        <taxon>Actinomycetota</taxon>
        <taxon>Actinomycetes</taxon>
        <taxon>Kitasatosporales</taxon>
        <taxon>Streptomycetaceae</taxon>
        <taxon>Streptomyces</taxon>
    </lineage>
</organism>
<dbReference type="Gene3D" id="1.25.40.10">
    <property type="entry name" value="Tetratricopeptide repeat domain"/>
    <property type="match status" value="2"/>
</dbReference>
<protein>
    <submittedName>
        <fullName evidence="3">Tetratricopeptide repeat protein</fullName>
    </submittedName>
</protein>
<evidence type="ECO:0000313" key="3">
    <source>
        <dbReference type="EMBL" id="QPP07686.1"/>
    </source>
</evidence>
<dbReference type="InterPro" id="IPR053137">
    <property type="entry name" value="NLR-like"/>
</dbReference>
<keyword evidence="4" id="KW-1185">Reference proteome</keyword>
<dbReference type="Pfam" id="PF13374">
    <property type="entry name" value="TPR_10"/>
    <property type="match status" value="1"/>
</dbReference>
<accession>A0A7T1T7A2</accession>
<dbReference type="EMBL" id="CP048882">
    <property type="protein sequence ID" value="QPP07686.1"/>
    <property type="molecule type" value="Genomic_DNA"/>
</dbReference>
<feature type="region of interest" description="Disordered" evidence="1">
    <location>
        <begin position="740"/>
        <end position="766"/>
    </location>
</feature>
<dbReference type="PRINTS" id="PR00381">
    <property type="entry name" value="KINESINLIGHT"/>
</dbReference>
<dbReference type="Gene3D" id="3.40.50.300">
    <property type="entry name" value="P-loop containing nucleotide triphosphate hydrolases"/>
    <property type="match status" value="1"/>
</dbReference>
<dbReference type="PANTHER" id="PTHR46082:SF6">
    <property type="entry name" value="AAA+ ATPASE DOMAIN-CONTAINING PROTEIN-RELATED"/>
    <property type="match status" value="1"/>
</dbReference>
<dbReference type="PANTHER" id="PTHR46082">
    <property type="entry name" value="ATP/GTP-BINDING PROTEIN-RELATED"/>
    <property type="match status" value="1"/>
</dbReference>
<evidence type="ECO:0000256" key="1">
    <source>
        <dbReference type="SAM" id="MobiDB-lite"/>
    </source>
</evidence>
<dbReference type="Proteomes" id="UP000595046">
    <property type="component" value="Chromosome"/>
</dbReference>
<proteinExistence type="predicted"/>
<sequence>MVLSQVLTGDGGVGKSQLAASLAREARDEERPEGQELDLLVWVNATEPDQIIAAYAETAAKLQLPGSTSEDSAAAAQVFLGWLASTSRRWLVVLDDITDPEAANAWWPDGNHNGWVLATTRRRDALLSGQGRQLLDVDLYSPEEARSYLRGRLTDAGHPHLYDPDDADQLAAELGHLPLALGHAAAYVINKRRTVGDYLTLFRDAGNRVGDLLPPTADTEGYGRPVTTALLLSLTEVQATDTSRLARPLLELVSLLDPLGHPAELWTTPPAMRYLRTARPGHRRRLRRHHPPVTEQEIHDALDVLRTYALIAQDTAEAPIRIHALTARAVRETIPAGNLPATAEAAADALLHLWPDLDHHDRELSADLRASTVQLDQHTRPVLWQPTTHQCIHRVSSSLRAAGLYNQALEYDRRTVERSIELHGPDDPDTLLARVNLSHSYREAGRVQDALDQCEKLLADYERLFGDDHPYALVARNNLALSYGDAGRVQDALEVRERVLADRERLLGEDHLHTLSARNNLALSYSDAGRVQDALDLCERVLADYERLLGEDHPYTLDARGNLALSYGAAGRTREAVDLCERVLADRERLFGEDHPDTLSARNNLVGSYRGAGRVQDALDVCERLLADRERLLVDDHPDTLSVRNNLANCYGDAGRVQDALEIRERVLADYERLLGDEHPNTLIARNNLALSYGDAGRTREAVDLCERVLADRERLLGEDHPDTISTRNNLALLRNDARAVPQPDTAAAGDSTDQPVTPGLPEQPL</sequence>
<dbReference type="RefSeq" id="WP_197351495.1">
    <property type="nucleotide sequence ID" value="NZ_CP048882.1"/>
</dbReference>
<dbReference type="SMART" id="SM00028">
    <property type="entry name" value="TPR"/>
    <property type="match status" value="6"/>
</dbReference>
<dbReference type="SUPFAM" id="SSF48452">
    <property type="entry name" value="TPR-like"/>
    <property type="match status" value="3"/>
</dbReference>
<dbReference type="SUPFAM" id="SSF52540">
    <property type="entry name" value="P-loop containing nucleoside triphosphate hydrolases"/>
    <property type="match status" value="1"/>
</dbReference>
<dbReference type="InterPro" id="IPR027417">
    <property type="entry name" value="P-loop_NTPase"/>
</dbReference>
<feature type="domain" description="NB-ARC" evidence="2">
    <location>
        <begin position="7"/>
        <end position="145"/>
    </location>
</feature>
<dbReference type="GO" id="GO:0043531">
    <property type="term" value="F:ADP binding"/>
    <property type="evidence" value="ECO:0007669"/>
    <property type="project" value="InterPro"/>
</dbReference>
<gene>
    <name evidence="3" type="ORF">G4Z16_16240</name>
</gene>
<dbReference type="KEGG" id="sbat:G4Z16_16240"/>
<evidence type="ECO:0000313" key="4">
    <source>
        <dbReference type="Proteomes" id="UP000595046"/>
    </source>
</evidence>